<evidence type="ECO:0000313" key="1">
    <source>
        <dbReference type="EMBL" id="THU57518.1"/>
    </source>
</evidence>
<evidence type="ECO:0000313" key="2">
    <source>
        <dbReference type="Proteomes" id="UP000317650"/>
    </source>
</evidence>
<dbReference type="Proteomes" id="UP000317650">
    <property type="component" value="Chromosome 3"/>
</dbReference>
<proteinExistence type="predicted"/>
<name>A0A4S8J7G5_MUSBA</name>
<protein>
    <submittedName>
        <fullName evidence="1">Uncharacterized protein</fullName>
    </submittedName>
</protein>
<organism evidence="1 2">
    <name type="scientific">Musa balbisiana</name>
    <name type="common">Banana</name>
    <dbReference type="NCBI Taxonomy" id="52838"/>
    <lineage>
        <taxon>Eukaryota</taxon>
        <taxon>Viridiplantae</taxon>
        <taxon>Streptophyta</taxon>
        <taxon>Embryophyta</taxon>
        <taxon>Tracheophyta</taxon>
        <taxon>Spermatophyta</taxon>
        <taxon>Magnoliopsida</taxon>
        <taxon>Liliopsida</taxon>
        <taxon>Zingiberales</taxon>
        <taxon>Musaceae</taxon>
        <taxon>Musa</taxon>
    </lineage>
</organism>
<dbReference type="AlphaFoldDB" id="A0A4S8J7G5"/>
<reference evidence="1 2" key="1">
    <citation type="journal article" date="2019" name="Nat. Plants">
        <title>Genome sequencing of Musa balbisiana reveals subgenome evolution and function divergence in polyploid bananas.</title>
        <authorList>
            <person name="Yao X."/>
        </authorList>
    </citation>
    <scope>NUCLEOTIDE SEQUENCE [LARGE SCALE GENOMIC DNA]</scope>
    <source>
        <strain evidence="2">cv. DH-PKW</strain>
        <tissue evidence="1">Leaves</tissue>
    </source>
</reference>
<comment type="caution">
    <text evidence="1">The sequence shown here is derived from an EMBL/GenBank/DDBJ whole genome shotgun (WGS) entry which is preliminary data.</text>
</comment>
<keyword evidence="2" id="KW-1185">Reference proteome</keyword>
<sequence>MEESSHATPVMVKKVFDLYPHNWEDAVMETQRGTVMDECSHEVLLLPPLLPGNLGMHATASSELAS</sequence>
<gene>
    <name evidence="1" type="ORF">C4D60_Mb03t04370</name>
</gene>
<accession>A0A4S8J7G5</accession>
<dbReference type="EMBL" id="PYDT01000006">
    <property type="protein sequence ID" value="THU57518.1"/>
    <property type="molecule type" value="Genomic_DNA"/>
</dbReference>